<feature type="domain" description="BRCT" evidence="2">
    <location>
        <begin position="121"/>
        <end position="223"/>
    </location>
</feature>
<proteinExistence type="predicted"/>
<dbReference type="EMBL" id="GG745329">
    <property type="protein sequence ID" value="KNE55946.1"/>
    <property type="molecule type" value="Genomic_DNA"/>
</dbReference>
<name>A0A0L0S0P5_ALLM3</name>
<dbReference type="SUPFAM" id="SSF52113">
    <property type="entry name" value="BRCT domain"/>
    <property type="match status" value="1"/>
</dbReference>
<dbReference type="Gene3D" id="3.40.50.10190">
    <property type="entry name" value="BRCT domain"/>
    <property type="match status" value="1"/>
</dbReference>
<accession>A0A0L0S0P5</accession>
<dbReference type="VEuPathDB" id="FungiDB:AMAG_01798"/>
<dbReference type="AlphaFoldDB" id="A0A0L0S0P5"/>
<dbReference type="PROSITE" id="PS50172">
    <property type="entry name" value="BRCT"/>
    <property type="match status" value="1"/>
</dbReference>
<dbReference type="STRING" id="578462.A0A0L0S0P5"/>
<organism evidence="3 4">
    <name type="scientific">Allomyces macrogynus (strain ATCC 38327)</name>
    <name type="common">Allomyces javanicus var. macrogynus</name>
    <dbReference type="NCBI Taxonomy" id="578462"/>
    <lineage>
        <taxon>Eukaryota</taxon>
        <taxon>Fungi</taxon>
        <taxon>Fungi incertae sedis</taxon>
        <taxon>Blastocladiomycota</taxon>
        <taxon>Blastocladiomycetes</taxon>
        <taxon>Blastocladiales</taxon>
        <taxon>Blastocladiaceae</taxon>
        <taxon>Allomyces</taxon>
    </lineage>
</organism>
<sequence>MSSHQARLSDFWTVRKSDATAADQAPTSSKPPSTRAGPRPPGGGTLLCPPLHFSVTTNHVYQALGGHHQVNEGGNRHQTNYWAARQAKLDEQIKEHRDRVDSAAATASDVADRGGSCTGRARSKIFAGLVFSIDGYTGPDVGDLKLRRLIVEHGGHLRVHFAVSRTTHVVATSLAGSKMHQALTTRRTSSRSTVNRACVFVMPTWVLDSIAAGRRLPEADYLVVRDLTLGRATAARRPAARTDDGVVDKVAASPSHRSATLVQMDEVPSERIGREEMRLPTPPRPPRAAATSEQADFHVDAHESALPIPREVAPVSFFQLLSHSSSPGSGAGSGRLLAAVVAPKPKRSFFRDVVSGVNIE</sequence>
<keyword evidence="4" id="KW-1185">Reference proteome</keyword>
<evidence type="ECO:0000256" key="1">
    <source>
        <dbReference type="SAM" id="MobiDB-lite"/>
    </source>
</evidence>
<dbReference type="InterPro" id="IPR036420">
    <property type="entry name" value="BRCT_dom_sf"/>
</dbReference>
<reference evidence="4" key="2">
    <citation type="submission" date="2009-11" db="EMBL/GenBank/DDBJ databases">
        <title>The Genome Sequence of Allomyces macrogynus strain ATCC 38327.</title>
        <authorList>
            <consortium name="The Broad Institute Genome Sequencing Platform"/>
            <person name="Russ C."/>
            <person name="Cuomo C."/>
            <person name="Shea T."/>
            <person name="Young S.K."/>
            <person name="Zeng Q."/>
            <person name="Koehrsen M."/>
            <person name="Haas B."/>
            <person name="Borodovsky M."/>
            <person name="Guigo R."/>
            <person name="Alvarado L."/>
            <person name="Berlin A."/>
            <person name="Borenstein D."/>
            <person name="Chen Z."/>
            <person name="Engels R."/>
            <person name="Freedman E."/>
            <person name="Gellesch M."/>
            <person name="Goldberg J."/>
            <person name="Griggs A."/>
            <person name="Gujja S."/>
            <person name="Heiman D."/>
            <person name="Hepburn T."/>
            <person name="Howarth C."/>
            <person name="Jen D."/>
            <person name="Larson L."/>
            <person name="Lewis B."/>
            <person name="Mehta T."/>
            <person name="Park D."/>
            <person name="Pearson M."/>
            <person name="Roberts A."/>
            <person name="Saif S."/>
            <person name="Shenoy N."/>
            <person name="Sisk P."/>
            <person name="Stolte C."/>
            <person name="Sykes S."/>
            <person name="Walk T."/>
            <person name="White J."/>
            <person name="Yandava C."/>
            <person name="Burger G."/>
            <person name="Gray M.W."/>
            <person name="Holland P.W.H."/>
            <person name="King N."/>
            <person name="Lang F.B.F."/>
            <person name="Roger A.J."/>
            <person name="Ruiz-Trillo I."/>
            <person name="Lander E."/>
            <person name="Nusbaum C."/>
        </authorList>
    </citation>
    <scope>NUCLEOTIDE SEQUENCE [LARGE SCALE GENOMIC DNA]</scope>
    <source>
        <strain evidence="4">ATCC 38327</strain>
    </source>
</reference>
<reference evidence="3 4" key="1">
    <citation type="submission" date="2009-11" db="EMBL/GenBank/DDBJ databases">
        <title>Annotation of Allomyces macrogynus ATCC 38327.</title>
        <authorList>
            <consortium name="The Broad Institute Genome Sequencing Platform"/>
            <person name="Russ C."/>
            <person name="Cuomo C."/>
            <person name="Burger G."/>
            <person name="Gray M.W."/>
            <person name="Holland P.W.H."/>
            <person name="King N."/>
            <person name="Lang F.B.F."/>
            <person name="Roger A.J."/>
            <person name="Ruiz-Trillo I."/>
            <person name="Young S.K."/>
            <person name="Zeng Q."/>
            <person name="Gargeya S."/>
            <person name="Fitzgerald M."/>
            <person name="Haas B."/>
            <person name="Abouelleil A."/>
            <person name="Alvarado L."/>
            <person name="Arachchi H.M."/>
            <person name="Berlin A."/>
            <person name="Chapman S.B."/>
            <person name="Gearin G."/>
            <person name="Goldberg J."/>
            <person name="Griggs A."/>
            <person name="Gujja S."/>
            <person name="Hansen M."/>
            <person name="Heiman D."/>
            <person name="Howarth C."/>
            <person name="Larimer J."/>
            <person name="Lui A."/>
            <person name="MacDonald P.J.P."/>
            <person name="McCowen C."/>
            <person name="Montmayeur A."/>
            <person name="Murphy C."/>
            <person name="Neiman D."/>
            <person name="Pearson M."/>
            <person name="Priest M."/>
            <person name="Roberts A."/>
            <person name="Saif S."/>
            <person name="Shea T."/>
            <person name="Sisk P."/>
            <person name="Stolte C."/>
            <person name="Sykes S."/>
            <person name="Wortman J."/>
            <person name="Nusbaum C."/>
            <person name="Birren B."/>
        </authorList>
    </citation>
    <scope>NUCLEOTIDE SEQUENCE [LARGE SCALE GENOMIC DNA]</scope>
    <source>
        <strain evidence="3 4">ATCC 38327</strain>
    </source>
</reference>
<dbReference type="PANTHER" id="PTHR45990:SF1">
    <property type="entry name" value="DNA REPAIR PROTEIN REV1"/>
    <property type="match status" value="1"/>
</dbReference>
<dbReference type="GO" id="GO:0003887">
    <property type="term" value="F:DNA-directed DNA polymerase activity"/>
    <property type="evidence" value="ECO:0007669"/>
    <property type="project" value="TreeGrafter"/>
</dbReference>
<evidence type="ECO:0000313" key="4">
    <source>
        <dbReference type="Proteomes" id="UP000054350"/>
    </source>
</evidence>
<dbReference type="GO" id="GO:0042276">
    <property type="term" value="P:error-prone translesion synthesis"/>
    <property type="evidence" value="ECO:0007669"/>
    <property type="project" value="TreeGrafter"/>
</dbReference>
<dbReference type="GO" id="GO:0070987">
    <property type="term" value="P:error-free translesion synthesis"/>
    <property type="evidence" value="ECO:0007669"/>
    <property type="project" value="TreeGrafter"/>
</dbReference>
<feature type="region of interest" description="Disordered" evidence="1">
    <location>
        <begin position="1"/>
        <end position="46"/>
    </location>
</feature>
<dbReference type="eggNOG" id="KOG2093">
    <property type="taxonomic scope" value="Eukaryota"/>
</dbReference>
<evidence type="ECO:0000313" key="3">
    <source>
        <dbReference type="EMBL" id="KNE55946.1"/>
    </source>
</evidence>
<protein>
    <recommendedName>
        <fullName evidence="2">BRCT domain-containing protein</fullName>
    </recommendedName>
</protein>
<dbReference type="Pfam" id="PF00533">
    <property type="entry name" value="BRCT"/>
    <property type="match status" value="1"/>
</dbReference>
<dbReference type="OrthoDB" id="427711at2759"/>
<dbReference type="Proteomes" id="UP000054350">
    <property type="component" value="Unassembled WGS sequence"/>
</dbReference>
<gene>
    <name evidence="3" type="ORF">AMAG_01798</name>
</gene>
<dbReference type="SMART" id="SM00292">
    <property type="entry name" value="BRCT"/>
    <property type="match status" value="1"/>
</dbReference>
<dbReference type="PANTHER" id="PTHR45990">
    <property type="entry name" value="DNA REPAIR PROTEIN REV1"/>
    <property type="match status" value="1"/>
</dbReference>
<evidence type="ECO:0000259" key="2">
    <source>
        <dbReference type="PROSITE" id="PS50172"/>
    </source>
</evidence>
<dbReference type="GO" id="GO:0005634">
    <property type="term" value="C:nucleus"/>
    <property type="evidence" value="ECO:0007669"/>
    <property type="project" value="TreeGrafter"/>
</dbReference>
<dbReference type="GO" id="GO:0017125">
    <property type="term" value="F:deoxycytidyl transferase activity"/>
    <property type="evidence" value="ECO:0007669"/>
    <property type="project" value="TreeGrafter"/>
</dbReference>
<dbReference type="CDD" id="cd17719">
    <property type="entry name" value="BRCT_Rev1"/>
    <property type="match status" value="1"/>
</dbReference>
<dbReference type="InterPro" id="IPR001357">
    <property type="entry name" value="BRCT_dom"/>
</dbReference>